<evidence type="ECO:0000256" key="1">
    <source>
        <dbReference type="SAM" id="SignalP"/>
    </source>
</evidence>
<keyword evidence="3" id="KW-1185">Reference proteome</keyword>
<dbReference type="AlphaFoldDB" id="A0A7H8R5H6"/>
<dbReference type="Proteomes" id="UP000509510">
    <property type="component" value="Chromosome V"/>
</dbReference>
<dbReference type="KEGG" id="trg:TRUGW13939_08584"/>
<evidence type="ECO:0000313" key="3">
    <source>
        <dbReference type="Proteomes" id="UP000509510"/>
    </source>
</evidence>
<proteinExistence type="predicted"/>
<feature type="signal peptide" evidence="1">
    <location>
        <begin position="1"/>
        <end position="21"/>
    </location>
</feature>
<feature type="chain" id="PRO_5028814073" evidence="1">
    <location>
        <begin position="22"/>
        <end position="181"/>
    </location>
</feature>
<protein>
    <submittedName>
        <fullName evidence="2">Uncharacterized protein</fullName>
    </submittedName>
</protein>
<accession>A0A7H8R5H6</accession>
<keyword evidence="1" id="KW-0732">Signal</keyword>
<dbReference type="EMBL" id="CP055902">
    <property type="protein sequence ID" value="QKX61436.1"/>
    <property type="molecule type" value="Genomic_DNA"/>
</dbReference>
<sequence>MKLSLNTSAVLLSALLQAVSASSAHNHTKPLPSSYYHNNMNGSVVGYNSCDDCGCPDDEYFVQGSCGLFTDENYKGLPDIWAISVPAAWAEEFGPIGRDNPLCGSVMHVTAPNGQTVKAAIANAGDGFIGKRNSDKSPEDYGYWTVCFDLIEQLGGDINTGDIDVTWTLIANETVGNKTLS</sequence>
<organism evidence="2 3">
    <name type="scientific">Talaromyces rugulosus</name>
    <name type="common">Penicillium rugulosum</name>
    <dbReference type="NCBI Taxonomy" id="121627"/>
    <lineage>
        <taxon>Eukaryota</taxon>
        <taxon>Fungi</taxon>
        <taxon>Dikarya</taxon>
        <taxon>Ascomycota</taxon>
        <taxon>Pezizomycotina</taxon>
        <taxon>Eurotiomycetes</taxon>
        <taxon>Eurotiomycetidae</taxon>
        <taxon>Eurotiales</taxon>
        <taxon>Trichocomaceae</taxon>
        <taxon>Talaromyces</taxon>
        <taxon>Talaromyces sect. Islandici</taxon>
    </lineage>
</organism>
<name>A0A7H8R5H6_TALRU</name>
<dbReference type="OrthoDB" id="10336983at2759"/>
<dbReference type="GeneID" id="55996072"/>
<gene>
    <name evidence="2" type="ORF">TRUGW13939_08584</name>
</gene>
<dbReference type="RefSeq" id="XP_035347610.1">
    <property type="nucleotide sequence ID" value="XM_035491717.1"/>
</dbReference>
<evidence type="ECO:0000313" key="2">
    <source>
        <dbReference type="EMBL" id="QKX61436.1"/>
    </source>
</evidence>
<reference evidence="3" key="1">
    <citation type="submission" date="2020-06" db="EMBL/GenBank/DDBJ databases">
        <title>A chromosome-scale genome assembly of Talaromyces rugulosus W13939.</title>
        <authorList>
            <person name="Wang B."/>
            <person name="Guo L."/>
            <person name="Ye K."/>
            <person name="Wang L."/>
        </authorList>
    </citation>
    <scope>NUCLEOTIDE SEQUENCE [LARGE SCALE GENOMIC DNA]</scope>
    <source>
        <strain evidence="3">W13939</strain>
    </source>
</reference>